<dbReference type="Gene3D" id="1.20.58.2180">
    <property type="match status" value="1"/>
</dbReference>
<dbReference type="Proteomes" id="UP000014672">
    <property type="component" value="Chromosome"/>
</dbReference>
<name>A0A806J4S3_GLAPU</name>
<dbReference type="Pfam" id="PF01497">
    <property type="entry name" value="Peripla_BP_2"/>
    <property type="match status" value="1"/>
</dbReference>
<protein>
    <submittedName>
        <fullName evidence="3">Iron ABC transporter, solute-binding protein</fullName>
    </submittedName>
</protein>
<dbReference type="PROSITE" id="PS50983">
    <property type="entry name" value="FE_B12_PBP"/>
    <property type="match status" value="1"/>
</dbReference>
<feature type="domain" description="Fe/B12 periplasmic-binding" evidence="2">
    <location>
        <begin position="40"/>
        <end position="302"/>
    </location>
</feature>
<dbReference type="InterPro" id="IPR002491">
    <property type="entry name" value="ABC_transptr_periplasmic_BD"/>
</dbReference>
<evidence type="ECO:0000313" key="3">
    <source>
        <dbReference type="EMBL" id="AGO16723.1"/>
    </source>
</evidence>
<reference evidence="3 4" key="1">
    <citation type="journal article" date="2013" name="PLoS ONE">
        <title>Complete Genome Analysis of a Haemophilus parasuis Serovar 12 Strain from China.</title>
        <authorList>
            <person name="Li Y."/>
            <person name="Kwok A.H."/>
            <person name="Jiang J."/>
            <person name="Zou Y."/>
            <person name="Zheng F."/>
            <person name="Chen P."/>
            <person name="Hou C."/>
            <person name="Leung F.C."/>
            <person name="Jiang P."/>
        </authorList>
    </citation>
    <scope>NUCLEOTIDE SEQUENCE [LARGE SCALE GENOMIC DNA]</scope>
    <source>
        <strain evidence="3 4">ZJ0906</strain>
    </source>
</reference>
<keyword evidence="1" id="KW-0732">Signal</keyword>
<dbReference type="CDD" id="cd01147">
    <property type="entry name" value="HemV-2"/>
    <property type="match status" value="1"/>
</dbReference>
<dbReference type="InterPro" id="IPR050902">
    <property type="entry name" value="ABC_Transporter_SBP"/>
</dbReference>
<dbReference type="EMBL" id="CP005384">
    <property type="protein sequence ID" value="AGO16723.1"/>
    <property type="molecule type" value="Genomic_DNA"/>
</dbReference>
<sequence length="335" mass="36991">MKKFLSAFVLLAFVTSGVSANEQPISTHLGDLPKAERVQKIISAGNPSDVVLLAVAPEKLAGFASFKMQSTSGKLFPETLQKLETLGRVSGKNSSLSPEKIVALSPDLIVDVGNVSPNYLDQAKKTQAHTQVSYVLLDGKLERTPELLRELDKIVGQTKQAETLAKYAEETLKQAVGSAKNVAKTAYLARGADGLETGFKGSIHTEAMELVGLKNVVEGEHKGLAKVSMEQLLQWNPDIIFTQFPEFYQMIWEAPQWQALDAVKNKQVYLIPHQPFGWLDSPPSLNRLLGMKWLQHHLSGGEPKAFIPELNTFYKLFYHIDLTDAQANELLPKGR</sequence>
<dbReference type="PANTHER" id="PTHR30535:SF34">
    <property type="entry name" value="MOLYBDATE-BINDING PROTEIN MOLA"/>
    <property type="match status" value="1"/>
</dbReference>
<feature type="chain" id="PRO_5032651512" evidence="1">
    <location>
        <begin position="21"/>
        <end position="335"/>
    </location>
</feature>
<dbReference type="GO" id="GO:0071281">
    <property type="term" value="P:cellular response to iron ion"/>
    <property type="evidence" value="ECO:0007669"/>
    <property type="project" value="TreeGrafter"/>
</dbReference>
<evidence type="ECO:0000313" key="4">
    <source>
        <dbReference type="Proteomes" id="UP000014672"/>
    </source>
</evidence>
<evidence type="ECO:0000259" key="2">
    <source>
        <dbReference type="PROSITE" id="PS50983"/>
    </source>
</evidence>
<dbReference type="KEGG" id="hpaz:K756_07895"/>
<dbReference type="AlphaFoldDB" id="A0A806J4S3"/>
<dbReference type="SUPFAM" id="SSF53807">
    <property type="entry name" value="Helical backbone' metal receptor"/>
    <property type="match status" value="1"/>
</dbReference>
<feature type="signal peptide" evidence="1">
    <location>
        <begin position="1"/>
        <end position="20"/>
    </location>
</feature>
<organism evidence="3 4">
    <name type="scientific">Glaesserella parasuis ZJ0906</name>
    <dbReference type="NCBI Taxonomy" id="1322346"/>
    <lineage>
        <taxon>Bacteria</taxon>
        <taxon>Pseudomonadati</taxon>
        <taxon>Pseudomonadota</taxon>
        <taxon>Gammaproteobacteria</taxon>
        <taxon>Pasteurellales</taxon>
        <taxon>Pasteurellaceae</taxon>
        <taxon>Glaesserella</taxon>
    </lineage>
</organism>
<evidence type="ECO:0000256" key="1">
    <source>
        <dbReference type="SAM" id="SignalP"/>
    </source>
</evidence>
<gene>
    <name evidence="3" type="ORF">K756_07895</name>
</gene>
<accession>A0A806J4S3</accession>
<dbReference type="PANTHER" id="PTHR30535">
    <property type="entry name" value="VITAMIN B12-BINDING PROTEIN"/>
    <property type="match status" value="1"/>
</dbReference>
<proteinExistence type="predicted"/>
<dbReference type="Gene3D" id="3.40.50.1980">
    <property type="entry name" value="Nitrogenase molybdenum iron protein domain"/>
    <property type="match status" value="2"/>
</dbReference>